<gene>
    <name evidence="2" type="ORF">Anapl_02324</name>
</gene>
<organism evidence="2 3">
    <name type="scientific">Anas platyrhynchos</name>
    <name type="common">Mallard</name>
    <name type="synonym">Anas boschas</name>
    <dbReference type="NCBI Taxonomy" id="8839"/>
    <lineage>
        <taxon>Eukaryota</taxon>
        <taxon>Metazoa</taxon>
        <taxon>Chordata</taxon>
        <taxon>Craniata</taxon>
        <taxon>Vertebrata</taxon>
        <taxon>Euteleostomi</taxon>
        <taxon>Archelosauria</taxon>
        <taxon>Archosauria</taxon>
        <taxon>Dinosauria</taxon>
        <taxon>Saurischia</taxon>
        <taxon>Theropoda</taxon>
        <taxon>Coelurosauria</taxon>
        <taxon>Aves</taxon>
        <taxon>Neognathae</taxon>
        <taxon>Galloanserae</taxon>
        <taxon>Anseriformes</taxon>
        <taxon>Anatidae</taxon>
        <taxon>Anatinae</taxon>
        <taxon>Anas</taxon>
    </lineage>
</organism>
<evidence type="ECO:0000313" key="3">
    <source>
        <dbReference type="Proteomes" id="UP000296049"/>
    </source>
</evidence>
<dbReference type="EMBL" id="KB743111">
    <property type="protein sequence ID" value="EOB01192.1"/>
    <property type="molecule type" value="Genomic_DNA"/>
</dbReference>
<evidence type="ECO:0000256" key="1">
    <source>
        <dbReference type="SAM" id="MobiDB-lite"/>
    </source>
</evidence>
<reference evidence="3" key="1">
    <citation type="journal article" date="2013" name="Nat. Genet.">
        <title>The duck genome and transcriptome provide insight into an avian influenza virus reservoir species.</title>
        <authorList>
            <person name="Huang Y."/>
            <person name="Li Y."/>
            <person name="Burt D.W."/>
            <person name="Chen H."/>
            <person name="Zhang Y."/>
            <person name="Qian W."/>
            <person name="Kim H."/>
            <person name="Gan S."/>
            <person name="Zhao Y."/>
            <person name="Li J."/>
            <person name="Yi K."/>
            <person name="Feng H."/>
            <person name="Zhu P."/>
            <person name="Li B."/>
            <person name="Liu Q."/>
            <person name="Fairley S."/>
            <person name="Magor K.E."/>
            <person name="Du Z."/>
            <person name="Hu X."/>
            <person name="Goodman L."/>
            <person name="Tafer H."/>
            <person name="Vignal A."/>
            <person name="Lee T."/>
            <person name="Kim K.W."/>
            <person name="Sheng Z."/>
            <person name="An Y."/>
            <person name="Searle S."/>
            <person name="Herrero J."/>
            <person name="Groenen M.A."/>
            <person name="Crooijmans R.P."/>
            <person name="Faraut T."/>
            <person name="Cai Q."/>
            <person name="Webster R.G."/>
            <person name="Aldridge J.R."/>
            <person name="Warren W.C."/>
            <person name="Bartschat S."/>
            <person name="Kehr S."/>
            <person name="Marz M."/>
            <person name="Stadler P.F."/>
            <person name="Smith J."/>
            <person name="Kraus R.H."/>
            <person name="Zhao Y."/>
            <person name="Ren L."/>
            <person name="Fei J."/>
            <person name="Morisson M."/>
            <person name="Kaiser P."/>
            <person name="Griffin D.K."/>
            <person name="Rao M."/>
            <person name="Pitel F."/>
            <person name="Wang J."/>
            <person name="Li N."/>
        </authorList>
    </citation>
    <scope>NUCLEOTIDE SEQUENCE [LARGE SCALE GENOMIC DNA]</scope>
</reference>
<feature type="region of interest" description="Disordered" evidence="1">
    <location>
        <begin position="336"/>
        <end position="377"/>
    </location>
</feature>
<evidence type="ECO:0000313" key="2">
    <source>
        <dbReference type="EMBL" id="EOB01192.1"/>
    </source>
</evidence>
<protein>
    <submittedName>
        <fullName evidence="2">Uncharacterized protein</fullName>
    </submittedName>
</protein>
<keyword evidence="3" id="KW-1185">Reference proteome</keyword>
<dbReference type="Proteomes" id="UP000296049">
    <property type="component" value="Unassembled WGS sequence"/>
</dbReference>
<name>R0JVD5_ANAPL</name>
<accession>R0JVD5</accession>
<sequence>MLRVVTSPWCLLHPFGTRSRLVLLLATSPCSETALQEQAASCCSVCGDTVVFDMFFTILPVTTVEKNTAFLNHLDFPLQGGFSLQEEAAPRSRTGQCTLAEAALQCPSRASTFCRTPWNNSSVLLAAIMGGDALEAWLAAVGLEAEVGCRSLKRNNKKGELNQTEETTNLKLTEGVRFNIRLSIVFYFVLFSPRPWARKPYVPLMPGRGQDAVIAVLLRRVMLDCFSMQAPSSDFFLKRREEEQEQTPASLAACALGGNKHSFRTPDEGVTDDQKDKPCSVPPFVSCFFASGRFLVLETISEACYIPVSPPLQVVLCFIWLNKAAACVKSWLYGERGKTSRGSGQSKAVKSPSRTERLAAESPSPGQHRRVSEQRSPSAAHAAAQSSACAVTSENTVHANPLFPSTVSEVASISLVDVTFLWNSVRIPSAVAVVQLRITVKPRGYKITNCVSAGCKARRPRLWQVSRAHQRLARLLASLQECSLSEEPACLAAAVPPHRARASPGSRCSCIKAFLCWWRTLLFAISSYFPSEVVGHSFAAEALHNPDLVSVDGCFAGSLSTC</sequence>
<proteinExistence type="predicted"/>
<dbReference type="AlphaFoldDB" id="R0JVD5"/>